<dbReference type="InterPro" id="IPR013937">
    <property type="entry name" value="Sorting_nexin_C"/>
</dbReference>
<dbReference type="OrthoDB" id="120967at2759"/>
<reference evidence="7 8" key="1">
    <citation type="submission" date="2016-01" db="EMBL/GenBank/DDBJ databases">
        <title>Genome sequence of the yeast Holleya sinecauda.</title>
        <authorList>
            <person name="Dietrich F.S."/>
        </authorList>
    </citation>
    <scope>NUCLEOTIDE SEQUENCE [LARGE SCALE GENOMIC DNA]</scope>
    <source>
        <strain evidence="7 8">ATCC 58844</strain>
    </source>
</reference>
<keyword evidence="8" id="KW-1185">Reference proteome</keyword>
<dbReference type="RefSeq" id="XP_017989408.1">
    <property type="nucleotide sequence ID" value="XM_018133919.1"/>
</dbReference>
<dbReference type="InterPro" id="IPR036871">
    <property type="entry name" value="PX_dom_sf"/>
</dbReference>
<dbReference type="SMART" id="SM00312">
    <property type="entry name" value="PX"/>
    <property type="match status" value="1"/>
</dbReference>
<evidence type="ECO:0000259" key="4">
    <source>
        <dbReference type="PROSITE" id="PS50132"/>
    </source>
</evidence>
<organism evidence="7 8">
    <name type="scientific">Eremothecium sinecaudum</name>
    <dbReference type="NCBI Taxonomy" id="45286"/>
    <lineage>
        <taxon>Eukaryota</taxon>
        <taxon>Fungi</taxon>
        <taxon>Dikarya</taxon>
        <taxon>Ascomycota</taxon>
        <taxon>Saccharomycotina</taxon>
        <taxon>Saccharomycetes</taxon>
        <taxon>Saccharomycetales</taxon>
        <taxon>Saccharomycetaceae</taxon>
        <taxon>Eremothecium</taxon>
    </lineage>
</organism>
<dbReference type="Pfam" id="PF00615">
    <property type="entry name" value="RGS"/>
    <property type="match status" value="1"/>
</dbReference>
<evidence type="ECO:0000256" key="3">
    <source>
        <dbReference type="SAM" id="MobiDB-lite"/>
    </source>
</evidence>
<feature type="domain" description="PXA" evidence="6">
    <location>
        <begin position="86"/>
        <end position="276"/>
    </location>
</feature>
<evidence type="ECO:0000259" key="5">
    <source>
        <dbReference type="PROSITE" id="PS50195"/>
    </source>
</evidence>
<gene>
    <name evidence="7" type="ORF">AW171_hschr74448</name>
</gene>
<dbReference type="InterPro" id="IPR036305">
    <property type="entry name" value="RGS_sf"/>
</dbReference>
<comment type="similarity">
    <text evidence="1">Belongs to the sorting nexin family.</text>
</comment>
<dbReference type="Pfam" id="PF00787">
    <property type="entry name" value="PX"/>
    <property type="match status" value="1"/>
</dbReference>
<dbReference type="InterPro" id="IPR016137">
    <property type="entry name" value="RGS"/>
</dbReference>
<feature type="domain" description="PX" evidence="5">
    <location>
        <begin position="766"/>
        <end position="891"/>
    </location>
</feature>
<dbReference type="PANTHER" id="PTHR22775">
    <property type="entry name" value="SORTING NEXIN"/>
    <property type="match status" value="1"/>
</dbReference>
<evidence type="ECO:0000313" key="8">
    <source>
        <dbReference type="Proteomes" id="UP000243052"/>
    </source>
</evidence>
<dbReference type="SUPFAM" id="SSF48097">
    <property type="entry name" value="Regulator of G-protein signaling, RGS"/>
    <property type="match status" value="1"/>
</dbReference>
<evidence type="ECO:0000256" key="2">
    <source>
        <dbReference type="SAM" id="Coils"/>
    </source>
</evidence>
<dbReference type="PANTHER" id="PTHR22775:SF3">
    <property type="entry name" value="SORTING NEXIN-13"/>
    <property type="match status" value="1"/>
</dbReference>
<dbReference type="GO" id="GO:0035091">
    <property type="term" value="F:phosphatidylinositol binding"/>
    <property type="evidence" value="ECO:0007669"/>
    <property type="project" value="InterPro"/>
</dbReference>
<dbReference type="Proteomes" id="UP000243052">
    <property type="component" value="Chromosome vii"/>
</dbReference>
<feature type="domain" description="RGS" evidence="4">
    <location>
        <begin position="414"/>
        <end position="555"/>
    </location>
</feature>
<feature type="region of interest" description="Disordered" evidence="3">
    <location>
        <begin position="648"/>
        <end position="667"/>
    </location>
</feature>
<dbReference type="Gene3D" id="3.30.1520.10">
    <property type="entry name" value="Phox-like domain"/>
    <property type="match status" value="1"/>
</dbReference>
<dbReference type="Pfam" id="PF08628">
    <property type="entry name" value="Nexin_C"/>
    <property type="match status" value="1"/>
</dbReference>
<dbReference type="EMBL" id="CP014247">
    <property type="protein sequence ID" value="AMD22412.1"/>
    <property type="molecule type" value="Genomic_DNA"/>
</dbReference>
<dbReference type="GeneID" id="28725763"/>
<keyword evidence="2" id="KW-0175">Coiled coil</keyword>
<dbReference type="SMART" id="SM00313">
    <property type="entry name" value="PXA"/>
    <property type="match status" value="1"/>
</dbReference>
<dbReference type="PROSITE" id="PS50132">
    <property type="entry name" value="RGS"/>
    <property type="match status" value="1"/>
</dbReference>
<proteinExistence type="inferred from homology"/>
<name>A0A109UY85_9SACH</name>
<dbReference type="InterPro" id="IPR003114">
    <property type="entry name" value="Phox_assoc"/>
</dbReference>
<dbReference type="SUPFAM" id="SSF64268">
    <property type="entry name" value="PX domain"/>
    <property type="match status" value="1"/>
</dbReference>
<dbReference type="Pfam" id="PF02194">
    <property type="entry name" value="PXA"/>
    <property type="match status" value="1"/>
</dbReference>
<protein>
    <submittedName>
        <fullName evidence="7">HGR073Wp</fullName>
    </submittedName>
</protein>
<dbReference type="STRING" id="45286.A0A109UY85"/>
<evidence type="ECO:0000313" key="7">
    <source>
        <dbReference type="EMBL" id="AMD22412.1"/>
    </source>
</evidence>
<dbReference type="InterPro" id="IPR044926">
    <property type="entry name" value="RGS_subdomain_2"/>
</dbReference>
<dbReference type="PROSITE" id="PS51207">
    <property type="entry name" value="PXA"/>
    <property type="match status" value="1"/>
</dbReference>
<evidence type="ECO:0000259" key="6">
    <source>
        <dbReference type="PROSITE" id="PS51207"/>
    </source>
</evidence>
<dbReference type="CDD" id="cd06876">
    <property type="entry name" value="PX_MDM1p"/>
    <property type="match status" value="1"/>
</dbReference>
<dbReference type="InterPro" id="IPR001683">
    <property type="entry name" value="PX_dom"/>
</dbReference>
<dbReference type="Gene3D" id="1.10.167.10">
    <property type="entry name" value="Regulator of G-protein Signalling 4, domain 2"/>
    <property type="match status" value="1"/>
</dbReference>
<dbReference type="PROSITE" id="PS50195">
    <property type="entry name" value="PX"/>
    <property type="match status" value="1"/>
</dbReference>
<accession>A0A109UY85</accession>
<dbReference type="AlphaFoldDB" id="A0A109UY85"/>
<evidence type="ECO:0000256" key="1">
    <source>
        <dbReference type="ARBA" id="ARBA00010883"/>
    </source>
</evidence>
<feature type="coiled-coil region" evidence="2">
    <location>
        <begin position="689"/>
        <end position="723"/>
    </location>
</feature>
<sequence length="1113" mass="127089">MTTYMSKAYDIEIKVHSKIIIICLILGLGPRRLIPFLLVGLVGMALNLLLKHESIVIPPPRLPNLPKVESKPTSNALEFESFLTSYPDISRELKIIVNNIVRDFVSVWYESVSTNPAFPNAVKKVLFEVIDNVHRRITEIELAELLVLKLLPLVTKHFSNFAIAYETASSDAILQVHNKDIKNFDLAVAVEFNKSYKIHQALSGDYKSSTKDIQEYLSEKTKLIISGLLNGKELSSPYVRVLCREIVSNCILHPLTMTLSSSDFWNVKLIAISKKVLKERTQVQELRKALSREIEVPHTSEPTVEGTGSDKHSVRCLTSEANGQEFEYYLKYLSGLNNQLELCSEKFFILAKLLTLSKSSNLSTTSIEFRKRLQLALNLLESRLAYMTGTSKQISDELLETRLCEFEAFVKSVSLLTVLSDPSYTQCFHDFLLSCYSHQGTLEFWSFVEGVKIPLEDPKSEDMALDLSENGICDLQTAYSRFLKDEKTTHSFSEEYINDITKFLHTYKDVDRITSAQLYLRARKSLLLLQEEAYKKLQSIYFPKFKESLAFLKMISSPNFMRSSIYASYIHNIGIPSATRPVGAQLDTVGIIAIGDIDKALDDILNEDPKTPSKKELRKKVSYSNLFGKKTRGNIFDDSLFLDDAANHEYESEDEESSEHSDNTELDTSQDLLRSDIIDGDIMDSRIELKDIKEEIGKLIISIDKLQKQLELLKHLILKAELTNNQSQLKLLRKSERTLSNELEYKELLKQQYTVLENTNSLFGKTKISIKSYLSNISAEDGKEVTYYIVNVNHFNGNQVTSWEIPRRYSEFYKLHVYLRKTYGTVVNHLQKKNVFPQKVKMSLKFHVSKSLLFEERRYKLENYLRALLGITEVCQDSTFRRFLTDTSNSFSTDDLDIEMKKSPLSDTSLTQAAESNSVVKRCSGVEYLVTTLPSDDLSKESNFYEDERNFYSGSFTKPRSFVKPICDLFIAVFSLNRSNSGWLRGRAIIVVLQQLLGSTIEKYIKDMIGRLQSEASVYELIVAVKNMLWVDDVFFKSSNATQHPLRTESMILKSKREASLLLDRLMVETCGRVVGVRSAKYSSLILHAMLQNEYLNAGLILEILDVIIDELF</sequence>